<evidence type="ECO:0000256" key="5">
    <source>
        <dbReference type="ARBA" id="ARBA00022833"/>
    </source>
</evidence>
<dbReference type="InterPro" id="IPR027417">
    <property type="entry name" value="P-loop_NTPase"/>
</dbReference>
<dbReference type="Proteomes" id="UP001138997">
    <property type="component" value="Unassembled WGS sequence"/>
</dbReference>
<feature type="compositionally biased region" description="Pro residues" evidence="9">
    <location>
        <begin position="634"/>
        <end position="647"/>
    </location>
</feature>
<evidence type="ECO:0000256" key="6">
    <source>
        <dbReference type="ARBA" id="ARBA00022840"/>
    </source>
</evidence>
<comment type="cofactor">
    <cofactor evidence="8">
        <name>Zn(2+)</name>
        <dbReference type="ChEBI" id="CHEBI:29105"/>
    </cofactor>
    <text evidence="8">Binds 2 zinc ions per subunit.</text>
</comment>
<gene>
    <name evidence="8" type="primary">priA</name>
    <name evidence="11" type="ORF">LR394_11015</name>
</gene>
<keyword evidence="7 8" id="KW-0238">DNA-binding</keyword>
<dbReference type="Gene3D" id="3.40.1440.60">
    <property type="entry name" value="PriA, 3(prime) DNA-binding domain"/>
    <property type="match status" value="1"/>
</dbReference>
<dbReference type="InterPro" id="IPR041222">
    <property type="entry name" value="PriA_3primeBD"/>
</dbReference>
<keyword evidence="5 8" id="KW-0862">Zinc</keyword>
<feature type="binding site" evidence="8">
    <location>
        <position position="456"/>
    </location>
    <ligand>
        <name>Zn(2+)</name>
        <dbReference type="ChEBI" id="CHEBI:29105"/>
        <label>1</label>
    </ligand>
</feature>
<feature type="region of interest" description="Disordered" evidence="9">
    <location>
        <begin position="145"/>
        <end position="164"/>
    </location>
</feature>
<reference evidence="11" key="1">
    <citation type="submission" date="2021-11" db="EMBL/GenBank/DDBJ databases">
        <title>Streptomyces corallinus and Kineosporia corallina sp. nov., two new coral-derived marine actinobacteria.</title>
        <authorList>
            <person name="Buangrab K."/>
            <person name="Sutthacheep M."/>
            <person name="Yeemin T."/>
            <person name="Harunari E."/>
            <person name="Igarashi Y."/>
            <person name="Sripreechasak P."/>
            <person name="Kanchanasin P."/>
            <person name="Tanasupawat S."/>
            <person name="Phongsopitanun W."/>
        </authorList>
    </citation>
    <scope>NUCLEOTIDE SEQUENCE</scope>
    <source>
        <strain evidence="11">JCM 31032</strain>
    </source>
</reference>
<dbReference type="GO" id="GO:0008270">
    <property type="term" value="F:zinc ion binding"/>
    <property type="evidence" value="ECO:0007669"/>
    <property type="project" value="UniProtKB-UniRule"/>
</dbReference>
<feature type="domain" description="Primosomal protein N' 3' DNA-binding" evidence="10">
    <location>
        <begin position="41"/>
        <end position="139"/>
    </location>
</feature>
<feature type="binding site" evidence="8">
    <location>
        <position position="420"/>
    </location>
    <ligand>
        <name>Zn(2+)</name>
        <dbReference type="ChEBI" id="CHEBI:29105"/>
        <label>2</label>
    </ligand>
</feature>
<evidence type="ECO:0000256" key="2">
    <source>
        <dbReference type="ARBA" id="ARBA00022705"/>
    </source>
</evidence>
<keyword evidence="2 8" id="KW-0235">DNA replication</keyword>
<accession>A0A9X1NA63</accession>
<evidence type="ECO:0000259" key="10">
    <source>
        <dbReference type="Pfam" id="PF17764"/>
    </source>
</evidence>
<dbReference type="GO" id="GO:0043138">
    <property type="term" value="F:3'-5' DNA helicase activity"/>
    <property type="evidence" value="ECO:0007669"/>
    <property type="project" value="TreeGrafter"/>
</dbReference>
<dbReference type="HAMAP" id="MF_00983">
    <property type="entry name" value="PriA"/>
    <property type="match status" value="1"/>
</dbReference>
<comment type="subunit">
    <text evidence="8">Component of the replication restart primosome.</text>
</comment>
<dbReference type="AlphaFoldDB" id="A0A9X1NA63"/>
<evidence type="ECO:0000256" key="1">
    <source>
        <dbReference type="ARBA" id="ARBA00022515"/>
    </source>
</evidence>
<feature type="binding site" evidence="8">
    <location>
        <position position="417"/>
    </location>
    <ligand>
        <name>Zn(2+)</name>
        <dbReference type="ChEBI" id="CHEBI:29105"/>
        <label>2</label>
    </ligand>
</feature>
<comment type="function">
    <text evidence="8">Initiates the restart of stalled replication forks, which reloads the replicative helicase on sites other than the origin of replication. Recognizes and binds to abandoned replication forks and remodels them to uncover a helicase loading site. Promotes assembly of the primosome at these replication forks.</text>
</comment>
<keyword evidence="1 8" id="KW-0639">Primosome</keyword>
<protein>
    <recommendedName>
        <fullName evidence="8">Probable replication restart protein PriA</fullName>
    </recommendedName>
    <alternativeName>
        <fullName evidence="8">Putative ATP-dependent DNA helicase PriA</fullName>
    </alternativeName>
</protein>
<feature type="binding site" evidence="8">
    <location>
        <position position="441"/>
    </location>
    <ligand>
        <name>Zn(2+)</name>
        <dbReference type="ChEBI" id="CHEBI:29105"/>
        <label>2</label>
    </ligand>
</feature>
<feature type="binding site" evidence="8">
    <location>
        <position position="444"/>
    </location>
    <ligand>
        <name>Zn(2+)</name>
        <dbReference type="ChEBI" id="CHEBI:29105"/>
        <label>2</label>
    </ligand>
</feature>
<dbReference type="Pfam" id="PF17764">
    <property type="entry name" value="PriA_3primeBD"/>
    <property type="match status" value="1"/>
</dbReference>
<evidence type="ECO:0000256" key="4">
    <source>
        <dbReference type="ARBA" id="ARBA00022741"/>
    </source>
</evidence>
<dbReference type="PANTHER" id="PTHR30580:SF0">
    <property type="entry name" value="PRIMOSOMAL PROTEIN N"/>
    <property type="match status" value="1"/>
</dbReference>
<name>A0A9X1NA63_9ACTN</name>
<evidence type="ECO:0000256" key="7">
    <source>
        <dbReference type="ARBA" id="ARBA00023125"/>
    </source>
</evidence>
<dbReference type="GO" id="GO:0006270">
    <property type="term" value="P:DNA replication initiation"/>
    <property type="evidence" value="ECO:0007669"/>
    <property type="project" value="TreeGrafter"/>
</dbReference>
<dbReference type="RefSeq" id="WP_231440603.1">
    <property type="nucleotide sequence ID" value="NZ_JAJOMB010000004.1"/>
</dbReference>
<proteinExistence type="inferred from homology"/>
<comment type="similarity">
    <text evidence="8">Belongs to the helicase family. PriA subfamily.</text>
</comment>
<evidence type="ECO:0000256" key="8">
    <source>
        <dbReference type="HAMAP-Rule" id="MF_00983"/>
    </source>
</evidence>
<evidence type="ECO:0000256" key="9">
    <source>
        <dbReference type="SAM" id="MobiDB-lite"/>
    </source>
</evidence>
<dbReference type="InterPro" id="IPR042115">
    <property type="entry name" value="PriA_3primeBD_sf"/>
</dbReference>
<dbReference type="GO" id="GO:1990077">
    <property type="term" value="C:primosome complex"/>
    <property type="evidence" value="ECO:0007669"/>
    <property type="project" value="UniProtKB-UniRule"/>
</dbReference>
<feature type="binding site" evidence="8">
    <location>
        <position position="408"/>
    </location>
    <ligand>
        <name>Zn(2+)</name>
        <dbReference type="ChEBI" id="CHEBI:29105"/>
        <label>1</label>
    </ligand>
</feature>
<dbReference type="SUPFAM" id="SSF52540">
    <property type="entry name" value="P-loop containing nucleoside triphosphate hydrolases"/>
    <property type="match status" value="1"/>
</dbReference>
<dbReference type="EMBL" id="JAJOMB010000004">
    <property type="protein sequence ID" value="MCD5311432.1"/>
    <property type="molecule type" value="Genomic_DNA"/>
</dbReference>
<keyword evidence="3 8" id="KW-0479">Metal-binding</keyword>
<evidence type="ECO:0000256" key="3">
    <source>
        <dbReference type="ARBA" id="ARBA00022723"/>
    </source>
</evidence>
<organism evidence="11 12">
    <name type="scientific">Kineosporia babensis</name>
    <dbReference type="NCBI Taxonomy" id="499548"/>
    <lineage>
        <taxon>Bacteria</taxon>
        <taxon>Bacillati</taxon>
        <taxon>Actinomycetota</taxon>
        <taxon>Actinomycetes</taxon>
        <taxon>Kineosporiales</taxon>
        <taxon>Kineosporiaceae</taxon>
        <taxon>Kineosporia</taxon>
    </lineage>
</organism>
<keyword evidence="12" id="KW-1185">Reference proteome</keyword>
<feature type="binding site" evidence="8">
    <location>
        <position position="453"/>
    </location>
    <ligand>
        <name>Zn(2+)</name>
        <dbReference type="ChEBI" id="CHEBI:29105"/>
        <label>1</label>
    </ligand>
</feature>
<feature type="region of interest" description="Disordered" evidence="9">
    <location>
        <begin position="620"/>
        <end position="668"/>
    </location>
</feature>
<dbReference type="GO" id="GO:0003677">
    <property type="term" value="F:DNA binding"/>
    <property type="evidence" value="ECO:0007669"/>
    <property type="project" value="UniProtKB-UniRule"/>
</dbReference>
<feature type="region of interest" description="Disordered" evidence="9">
    <location>
        <begin position="706"/>
        <end position="728"/>
    </location>
</feature>
<dbReference type="GO" id="GO:0006302">
    <property type="term" value="P:double-strand break repair"/>
    <property type="evidence" value="ECO:0007669"/>
    <property type="project" value="InterPro"/>
</dbReference>
<dbReference type="Gene3D" id="3.40.50.300">
    <property type="entry name" value="P-loop containing nucleotide triphosphate hydrolases"/>
    <property type="match status" value="1"/>
</dbReference>
<keyword evidence="4 8" id="KW-0547">Nucleotide-binding</keyword>
<comment type="caution">
    <text evidence="11">The sequence shown here is derived from an EMBL/GenBank/DDBJ whole genome shotgun (WGS) entry which is preliminary data.</text>
</comment>
<keyword evidence="6 8" id="KW-0067">ATP-binding</keyword>
<comment type="caution">
    <text evidence="8">As this protein does not have any detectable helicase domains, it probably does not have helicase activity.</text>
</comment>
<dbReference type="InterPro" id="IPR005259">
    <property type="entry name" value="PriA"/>
</dbReference>
<evidence type="ECO:0000313" key="11">
    <source>
        <dbReference type="EMBL" id="MCD5311432.1"/>
    </source>
</evidence>
<feature type="binding site" evidence="8">
    <location>
        <position position="411"/>
    </location>
    <ligand>
        <name>Zn(2+)</name>
        <dbReference type="ChEBI" id="CHEBI:29105"/>
        <label>1</label>
    </ligand>
</feature>
<dbReference type="PANTHER" id="PTHR30580">
    <property type="entry name" value="PRIMOSOMAL PROTEIN N"/>
    <property type="match status" value="1"/>
</dbReference>
<dbReference type="GO" id="GO:0006310">
    <property type="term" value="P:DNA recombination"/>
    <property type="evidence" value="ECO:0007669"/>
    <property type="project" value="InterPro"/>
</dbReference>
<evidence type="ECO:0000313" key="12">
    <source>
        <dbReference type="Proteomes" id="UP001138997"/>
    </source>
</evidence>
<dbReference type="GO" id="GO:0006269">
    <property type="term" value="P:DNA replication, synthesis of primer"/>
    <property type="evidence" value="ECO:0007669"/>
    <property type="project" value="UniProtKB-KW"/>
</dbReference>
<dbReference type="GO" id="GO:0005524">
    <property type="term" value="F:ATP binding"/>
    <property type="evidence" value="ECO:0007669"/>
    <property type="project" value="UniProtKB-UniRule"/>
</dbReference>
<sequence length="728" mass="77216">MSTGSDASSAGDQLELLRAATRGRKPKPPAATAAELPVARVTVDVPLPHLDRVFDYLVPEPMSAAAQPGVRVRVRFGGQDIEGYLLERVAETEHQGKLAPLRKVVSPEPVLIPSVLRLCQAVAERYAGNLTDVLRLAVPPRHARVEQAPRPDVPEPLQGPVEPQGWEKYRAGPALLARIAAGDAPRAVWTALPGPAWCEDLATVIQTALHAGRGSLVVLPDKRDADALDKVLTKRLGEGRHARLEADLGPTTRYRNFLALSRGDVRVAIGTRAAAFAPVHDLGLVVIWDDGDEMHAEPRAPYPHAREVLAVRAELEGAALIAGSWSRSVECAAWLRTGWARPVAAERSVVRGAWPRIQVAATAIGGRDDPSAHGRLPSPAWRAISDGLRRGPVLVQVPRAGYLPGLACQDCRHPARCTHCHGPVGFPAAQKNGDEAGLPECRWCGRHATAWRCGNCQGRRLRATTVGVGRTAEELGQAFSGAAVVVPQADGPVPNVPANALVVSTPGIEPTVDGGYAAAVLLDAGRLLERPDLRASEDALRRWLSAAAQVRPSSSGGSVIITADPQAPAVQALVRIDPGTQADRELDERTELGFPPAVVLADVTGTATAVNSLVRTAQLPEGTQTLGPTEVLLPPGPPGASPAPKPVKPPKRRLPRRPSQQLAGLEEPVVPEPVVEDVDETQVRVLLRAPRQEIAALAKALHTAAAIRSSRRESGGATRIQLDPLNPG</sequence>